<dbReference type="EMBL" id="JAXLPB010000001">
    <property type="protein sequence ID" value="MDY8108239.1"/>
    <property type="molecule type" value="Genomic_DNA"/>
</dbReference>
<gene>
    <name evidence="1" type="ORF">U0C82_03630</name>
</gene>
<organism evidence="1 2">
    <name type="scientific">Fulvimarina uroteuthidis</name>
    <dbReference type="NCBI Taxonomy" id="3098149"/>
    <lineage>
        <taxon>Bacteria</taxon>
        <taxon>Pseudomonadati</taxon>
        <taxon>Pseudomonadota</taxon>
        <taxon>Alphaproteobacteria</taxon>
        <taxon>Hyphomicrobiales</taxon>
        <taxon>Aurantimonadaceae</taxon>
        <taxon>Fulvimarina</taxon>
    </lineage>
</organism>
<sequence>MSDMIGRMAKAIMVARDDGECLVKDWMREGAENPHVAQALRQARAALAAIEETHVVVPREPTKQMAVAGEDAIQEAIDYTTDTHSTYIIELPMEWAMVGYRAMIAAAEKP</sequence>
<evidence type="ECO:0000313" key="2">
    <source>
        <dbReference type="Proteomes" id="UP001294412"/>
    </source>
</evidence>
<comment type="caution">
    <text evidence="1">The sequence shown here is derived from an EMBL/GenBank/DDBJ whole genome shotgun (WGS) entry which is preliminary data.</text>
</comment>
<accession>A0ABU5HYQ3</accession>
<keyword evidence="2" id="KW-1185">Reference proteome</keyword>
<name>A0ABU5HYQ3_9HYPH</name>
<dbReference type="RefSeq" id="WP_322185685.1">
    <property type="nucleotide sequence ID" value="NZ_JAXLPB010000001.1"/>
</dbReference>
<dbReference type="Proteomes" id="UP001294412">
    <property type="component" value="Unassembled WGS sequence"/>
</dbReference>
<proteinExistence type="predicted"/>
<reference evidence="1 2" key="1">
    <citation type="submission" date="2023-12" db="EMBL/GenBank/DDBJ databases">
        <title>Description of Novel Strain Fulvimarina sp. 2208YS6-2-32 isolated from Uroteuthis (Photololigo) edulis.</title>
        <authorList>
            <person name="Park J.-S."/>
        </authorList>
    </citation>
    <scope>NUCLEOTIDE SEQUENCE [LARGE SCALE GENOMIC DNA]</scope>
    <source>
        <strain evidence="1 2">2208YS6-2-32</strain>
    </source>
</reference>
<evidence type="ECO:0000313" key="1">
    <source>
        <dbReference type="EMBL" id="MDY8108239.1"/>
    </source>
</evidence>
<protein>
    <submittedName>
        <fullName evidence="1">Uncharacterized protein</fullName>
    </submittedName>
</protein>